<protein>
    <submittedName>
        <fullName evidence="2">GNAT family N-acetyltransferase</fullName>
    </submittedName>
</protein>
<name>A0ABT1CUA7_9HYPH</name>
<evidence type="ECO:0000259" key="1">
    <source>
        <dbReference type="PROSITE" id="PS51186"/>
    </source>
</evidence>
<dbReference type="SUPFAM" id="SSF55729">
    <property type="entry name" value="Acyl-CoA N-acyltransferases (Nat)"/>
    <property type="match status" value="1"/>
</dbReference>
<dbReference type="Proteomes" id="UP001320715">
    <property type="component" value="Unassembled WGS sequence"/>
</dbReference>
<dbReference type="EMBL" id="JAAAML010000002">
    <property type="protein sequence ID" value="MCO6409156.1"/>
    <property type="molecule type" value="Genomic_DNA"/>
</dbReference>
<accession>A0ABT1CUA7</accession>
<comment type="caution">
    <text evidence="2">The sequence shown here is derived from an EMBL/GenBank/DDBJ whole genome shotgun (WGS) entry which is preliminary data.</text>
</comment>
<dbReference type="InterPro" id="IPR000182">
    <property type="entry name" value="GNAT_dom"/>
</dbReference>
<dbReference type="RefSeq" id="WP_252916116.1">
    <property type="nucleotide sequence ID" value="NZ_JAAAML010000002.1"/>
</dbReference>
<feature type="domain" description="N-acetyltransferase" evidence="1">
    <location>
        <begin position="12"/>
        <end position="143"/>
    </location>
</feature>
<dbReference type="InterPro" id="IPR016181">
    <property type="entry name" value="Acyl_CoA_acyltransferase"/>
</dbReference>
<dbReference type="CDD" id="cd04301">
    <property type="entry name" value="NAT_SF"/>
    <property type="match status" value="1"/>
</dbReference>
<dbReference type="PROSITE" id="PS51186">
    <property type="entry name" value="GNAT"/>
    <property type="match status" value="1"/>
</dbReference>
<evidence type="ECO:0000313" key="2">
    <source>
        <dbReference type="EMBL" id="MCO6409156.1"/>
    </source>
</evidence>
<gene>
    <name evidence="2" type="ORF">GTW23_13310</name>
</gene>
<proteinExistence type="predicted"/>
<sequence>MTFYRPISLDDIDVEPLADEAWADGYPFVERMRHDWKSGENRFDGPGERLVGAFDGASLIGFCGLNRDPYISEIAGRIRHLYVDLDHRQFGVGRTLVDRALDGASVWFPRVRLRATPASRSFYEHLGFVPVDETEATHTMGLR</sequence>
<dbReference type="Gene3D" id="3.40.630.30">
    <property type="match status" value="1"/>
</dbReference>
<dbReference type="Pfam" id="PF13673">
    <property type="entry name" value="Acetyltransf_10"/>
    <property type="match status" value="1"/>
</dbReference>
<organism evidence="2 3">
    <name type="scientific">Hoeflea alexandrii</name>
    <dbReference type="NCBI Taxonomy" id="288436"/>
    <lineage>
        <taxon>Bacteria</taxon>
        <taxon>Pseudomonadati</taxon>
        <taxon>Pseudomonadota</taxon>
        <taxon>Alphaproteobacteria</taxon>
        <taxon>Hyphomicrobiales</taxon>
        <taxon>Rhizobiaceae</taxon>
        <taxon>Hoeflea</taxon>
    </lineage>
</organism>
<keyword evidence="3" id="KW-1185">Reference proteome</keyword>
<evidence type="ECO:0000313" key="3">
    <source>
        <dbReference type="Proteomes" id="UP001320715"/>
    </source>
</evidence>
<reference evidence="2 3" key="1">
    <citation type="submission" date="2020-01" db="EMBL/GenBank/DDBJ databases">
        <title>Genomes of bacteria type strains.</title>
        <authorList>
            <person name="Chen J."/>
            <person name="Zhu S."/>
            <person name="Yang J."/>
        </authorList>
    </citation>
    <scope>NUCLEOTIDE SEQUENCE [LARGE SCALE GENOMIC DNA]</scope>
    <source>
        <strain evidence="2 3">DSM 16655</strain>
    </source>
</reference>